<dbReference type="Proteomes" id="UP000021053">
    <property type="component" value="Unassembled WGS sequence"/>
</dbReference>
<organism evidence="1 2">
    <name type="scientific">Cryptosporangium arvum DSM 44712</name>
    <dbReference type="NCBI Taxonomy" id="927661"/>
    <lineage>
        <taxon>Bacteria</taxon>
        <taxon>Bacillati</taxon>
        <taxon>Actinomycetota</taxon>
        <taxon>Actinomycetes</taxon>
        <taxon>Cryptosporangiales</taxon>
        <taxon>Cryptosporangiaceae</taxon>
        <taxon>Cryptosporangium</taxon>
    </lineage>
</organism>
<proteinExistence type="predicted"/>
<comment type="caution">
    <text evidence="1">The sequence shown here is derived from an EMBL/GenBank/DDBJ whole genome shotgun (WGS) entry which is preliminary data.</text>
</comment>
<protein>
    <submittedName>
        <fullName evidence="1">Uncharacterized protein</fullName>
    </submittedName>
</protein>
<dbReference type="HOGENOM" id="CLU_3232467_0_0_11"/>
<keyword evidence="2" id="KW-1185">Reference proteome</keyword>
<dbReference type="EMBL" id="JFBT01000001">
    <property type="protein sequence ID" value="EXG82255.1"/>
    <property type="molecule type" value="Genomic_DNA"/>
</dbReference>
<dbReference type="RefSeq" id="WP_342673832.1">
    <property type="nucleotide sequence ID" value="NZ_KK073874.1"/>
</dbReference>
<reference evidence="1 2" key="1">
    <citation type="submission" date="2013-07" db="EMBL/GenBank/DDBJ databases">
        <authorList>
            <consortium name="DOE Joint Genome Institute"/>
            <person name="Eisen J."/>
            <person name="Huntemann M."/>
            <person name="Han J."/>
            <person name="Chen A."/>
            <person name="Kyrpides N."/>
            <person name="Mavromatis K."/>
            <person name="Markowitz V."/>
            <person name="Palaniappan K."/>
            <person name="Ivanova N."/>
            <person name="Schaumberg A."/>
            <person name="Pati A."/>
            <person name="Liolios K."/>
            <person name="Nordberg H.P."/>
            <person name="Cantor M.N."/>
            <person name="Hua S.X."/>
            <person name="Woyke T."/>
        </authorList>
    </citation>
    <scope>NUCLEOTIDE SEQUENCE [LARGE SCALE GENOMIC DNA]</scope>
    <source>
        <strain evidence="1 2">DSM 44712</strain>
    </source>
</reference>
<evidence type="ECO:0000313" key="2">
    <source>
        <dbReference type="Proteomes" id="UP000021053"/>
    </source>
</evidence>
<dbReference type="AlphaFoldDB" id="A0A010YQ21"/>
<sequence>MLLFLVGTLLLGDASVLRWLLRRYAGPIFFLSSPFILWRCGVL</sequence>
<evidence type="ECO:0000313" key="1">
    <source>
        <dbReference type="EMBL" id="EXG82255.1"/>
    </source>
</evidence>
<name>A0A010YQ21_9ACTN</name>
<gene>
    <name evidence="1" type="ORF">CryarDRAFT_3420</name>
</gene>
<accession>A0A010YQ21</accession>